<reference evidence="2" key="1">
    <citation type="submission" date="2016-10" db="EMBL/GenBank/DDBJ databases">
        <authorList>
            <person name="L'haridon S."/>
            <person name="Corre E."/>
        </authorList>
    </citation>
    <scope>NUCLEOTIDE SEQUENCE [LARGE SCALE GENOMIC DNA]</scope>
    <source>
        <strain evidence="2">FDF-1T</strain>
    </source>
</reference>
<dbReference type="Proteomes" id="UP000229678">
    <property type="component" value="Chromosome"/>
</dbReference>
<dbReference type="EMBL" id="CP017881">
    <property type="protein sequence ID" value="ATU07764.1"/>
    <property type="molecule type" value="Genomic_DNA"/>
</dbReference>
<dbReference type="KEGG" id="mpot:BKM01_02620"/>
<accession>A0A2D3C4Z5</accession>
<evidence type="ECO:0000313" key="1">
    <source>
        <dbReference type="EMBL" id="ATU07764.1"/>
    </source>
</evidence>
<proteinExistence type="predicted"/>
<organism evidence="1 2">
    <name type="scientific">Methanohalophilus portucalensis</name>
    <dbReference type="NCBI Taxonomy" id="39664"/>
    <lineage>
        <taxon>Archaea</taxon>
        <taxon>Methanobacteriati</taxon>
        <taxon>Methanobacteriota</taxon>
        <taxon>Stenosarchaea group</taxon>
        <taxon>Methanomicrobia</taxon>
        <taxon>Methanosarcinales</taxon>
        <taxon>Methanosarcinaceae</taxon>
        <taxon>Methanohalophilus</taxon>
    </lineage>
</organism>
<dbReference type="AlphaFoldDB" id="A0A2D3C4Z5"/>
<evidence type="ECO:0000313" key="2">
    <source>
        <dbReference type="Proteomes" id="UP000229678"/>
    </source>
</evidence>
<gene>
    <name evidence="1" type="ORF">BKM01_02620</name>
</gene>
<protein>
    <submittedName>
        <fullName evidence="1">Uncharacterized protein</fullName>
    </submittedName>
</protein>
<name>A0A2D3C4Z5_9EURY</name>
<sequence>MKIWYKYKSFFLSIPANERRFGQSMTNKENLFDCLERILYWGVDMNDLYCTEEINHVLRYVNNIPISGRYRTELVRWINTYLDEENVEKSLISKKDTFDMSVKQAAQRDLELTILFAKKEDRTNSGIIFLEGELLFLFNLLYEKVKAQKLAA</sequence>